<evidence type="ECO:0000256" key="2">
    <source>
        <dbReference type="ARBA" id="ARBA00023315"/>
    </source>
</evidence>
<dbReference type="KEGG" id="fbe:FF125_19890"/>
<dbReference type="Gene3D" id="3.40.630.30">
    <property type="match status" value="1"/>
</dbReference>
<evidence type="ECO:0000313" key="4">
    <source>
        <dbReference type="EMBL" id="QCX40589.1"/>
    </source>
</evidence>
<dbReference type="OrthoDB" id="9799096at2"/>
<dbReference type="CDD" id="cd04301">
    <property type="entry name" value="NAT_SF"/>
    <property type="match status" value="1"/>
</dbReference>
<dbReference type="InterPro" id="IPR016181">
    <property type="entry name" value="Acyl_CoA_acyltransferase"/>
</dbReference>
<keyword evidence="1 4" id="KW-0808">Transferase</keyword>
<dbReference type="PANTHER" id="PTHR43072:SF23">
    <property type="entry name" value="UPF0039 PROTEIN C11D3.02C"/>
    <property type="match status" value="1"/>
</dbReference>
<keyword evidence="2" id="KW-0012">Acyltransferase</keyword>
<dbReference type="Pfam" id="PF00583">
    <property type="entry name" value="Acetyltransf_1"/>
    <property type="match status" value="1"/>
</dbReference>
<dbReference type="RefSeq" id="WP_138951720.1">
    <property type="nucleotide sequence ID" value="NZ_CP040749.1"/>
</dbReference>
<dbReference type="Proteomes" id="UP000306229">
    <property type="component" value="Chromosome"/>
</dbReference>
<protein>
    <submittedName>
        <fullName evidence="4">N-acetyltransferase family protein</fullName>
    </submittedName>
</protein>
<dbReference type="AlphaFoldDB" id="A0A5B7TUP4"/>
<keyword evidence="5" id="KW-1185">Reference proteome</keyword>
<gene>
    <name evidence="4" type="ORF">FF125_19890</name>
</gene>
<accession>A0A5B7TUP4</accession>
<name>A0A5B7TUP4_9FLAO</name>
<sequence length="162" mass="18107">MKFEHINEDNFNLVLNIYKAGIASGKATFETEMPNFIKWDNAHLAVGRIALFDNNIMLGCGALSKVSNRSVYKGVAENSVYVSPSHQGVGVGSKILKKLIEISEINGIWTLQCGIMPENSASIHLHKKCGFREIGYREKIGQRNGVWKDNIIMERRSKKIGI</sequence>
<dbReference type="EMBL" id="CP040749">
    <property type="protein sequence ID" value="QCX40589.1"/>
    <property type="molecule type" value="Genomic_DNA"/>
</dbReference>
<dbReference type="SUPFAM" id="SSF55729">
    <property type="entry name" value="Acyl-CoA N-acyltransferases (Nat)"/>
    <property type="match status" value="1"/>
</dbReference>
<dbReference type="PANTHER" id="PTHR43072">
    <property type="entry name" value="N-ACETYLTRANSFERASE"/>
    <property type="match status" value="1"/>
</dbReference>
<dbReference type="PROSITE" id="PS51186">
    <property type="entry name" value="GNAT"/>
    <property type="match status" value="1"/>
</dbReference>
<feature type="domain" description="N-acetyltransferase" evidence="3">
    <location>
        <begin position="1"/>
        <end position="158"/>
    </location>
</feature>
<reference evidence="4 5" key="1">
    <citation type="submission" date="2019-05" db="EMBL/GenBank/DDBJ databases">
        <title>Algicella ahnfeltiae gen. nov., sp. nov., a novel marine bacterium of the family Flavobacteriaceae isolated from a red alga.</title>
        <authorList>
            <person name="Nedashkovskaya O.I."/>
            <person name="Kukhlevskiy A.D."/>
            <person name="Kim S.-G."/>
            <person name="Zhukova N.V."/>
            <person name="Mikhailov V.V."/>
        </authorList>
    </citation>
    <scope>NUCLEOTIDE SEQUENCE [LARGE SCALE GENOMIC DNA]</scope>
    <source>
        <strain evidence="4 5">10Alg115</strain>
    </source>
</reference>
<evidence type="ECO:0000259" key="3">
    <source>
        <dbReference type="PROSITE" id="PS51186"/>
    </source>
</evidence>
<evidence type="ECO:0000313" key="5">
    <source>
        <dbReference type="Proteomes" id="UP000306229"/>
    </source>
</evidence>
<dbReference type="InterPro" id="IPR000182">
    <property type="entry name" value="GNAT_dom"/>
</dbReference>
<proteinExistence type="predicted"/>
<organism evidence="4 5">
    <name type="scientific">Aureibaculum algae</name>
    <dbReference type="NCBI Taxonomy" id="2584122"/>
    <lineage>
        <taxon>Bacteria</taxon>
        <taxon>Pseudomonadati</taxon>
        <taxon>Bacteroidota</taxon>
        <taxon>Flavobacteriia</taxon>
        <taxon>Flavobacteriales</taxon>
        <taxon>Flavobacteriaceae</taxon>
        <taxon>Aureibaculum</taxon>
    </lineage>
</organism>
<dbReference type="GO" id="GO:0016747">
    <property type="term" value="F:acyltransferase activity, transferring groups other than amino-acyl groups"/>
    <property type="evidence" value="ECO:0007669"/>
    <property type="project" value="InterPro"/>
</dbReference>
<evidence type="ECO:0000256" key="1">
    <source>
        <dbReference type="ARBA" id="ARBA00022679"/>
    </source>
</evidence>